<keyword evidence="1" id="KW-0805">Transcription regulation</keyword>
<evidence type="ECO:0000256" key="3">
    <source>
        <dbReference type="ARBA" id="ARBA00023163"/>
    </source>
</evidence>
<reference evidence="5" key="1">
    <citation type="submission" date="2022-04" db="EMBL/GenBank/DDBJ databases">
        <title>Hymenobacter sp. isolated from the air.</title>
        <authorList>
            <person name="Won M."/>
            <person name="Lee C.-M."/>
            <person name="Woen H.-Y."/>
            <person name="Kwon S.-W."/>
        </authorList>
    </citation>
    <scope>NUCLEOTIDE SEQUENCE</scope>
    <source>
        <strain evidence="5">5116S-3</strain>
    </source>
</reference>
<dbReference type="AlphaFoldDB" id="A0A8T9Q4Q1"/>
<dbReference type="PANTHER" id="PTHR33204:SF29">
    <property type="entry name" value="TRANSCRIPTIONAL REGULATOR"/>
    <property type="match status" value="1"/>
</dbReference>
<accession>A0A8T9Q4Q1</accession>
<dbReference type="GO" id="GO:0003677">
    <property type="term" value="F:DNA binding"/>
    <property type="evidence" value="ECO:0007669"/>
    <property type="project" value="UniProtKB-KW"/>
</dbReference>
<name>A0A8T9Q4Q1_9BACT</name>
<evidence type="ECO:0000256" key="2">
    <source>
        <dbReference type="ARBA" id="ARBA00023125"/>
    </source>
</evidence>
<dbReference type="InterPro" id="IPR036388">
    <property type="entry name" value="WH-like_DNA-bd_sf"/>
</dbReference>
<dbReference type="EMBL" id="CP095046">
    <property type="protein sequence ID" value="UOQ71411.1"/>
    <property type="molecule type" value="Genomic_DNA"/>
</dbReference>
<dbReference type="Gene3D" id="1.10.10.10">
    <property type="entry name" value="Winged helix-like DNA-binding domain superfamily/Winged helix DNA-binding domain"/>
    <property type="match status" value="1"/>
</dbReference>
<dbReference type="KEGG" id="hcu:MUN79_22740"/>
<evidence type="ECO:0000256" key="1">
    <source>
        <dbReference type="ARBA" id="ARBA00023015"/>
    </source>
</evidence>
<sequence length="128" mass="14233">MTNHELAQCAQTMQGLRHALLVLSGKWKLQIIVALQTGTRHFRGLERSVPGISTKVLAKELKDLEAHHFIARTVHPGPPVLVEYHVLPYARTLDPVIEVLKAWGIQHQQRLEAGEAVLVPAKLSSEAQ</sequence>
<keyword evidence="6" id="KW-1185">Reference proteome</keyword>
<dbReference type="Pfam" id="PF01638">
    <property type="entry name" value="HxlR"/>
    <property type="match status" value="1"/>
</dbReference>
<dbReference type="PANTHER" id="PTHR33204">
    <property type="entry name" value="TRANSCRIPTIONAL REGULATOR, MARR FAMILY"/>
    <property type="match status" value="1"/>
</dbReference>
<keyword evidence="2" id="KW-0238">DNA-binding</keyword>
<proteinExistence type="predicted"/>
<dbReference type="PROSITE" id="PS51118">
    <property type="entry name" value="HTH_HXLR"/>
    <property type="match status" value="1"/>
</dbReference>
<protein>
    <submittedName>
        <fullName evidence="5">Helix-turn-helix transcriptional regulator</fullName>
    </submittedName>
</protein>
<dbReference type="RefSeq" id="WP_244674818.1">
    <property type="nucleotide sequence ID" value="NZ_CP095046.1"/>
</dbReference>
<dbReference type="Proteomes" id="UP000831796">
    <property type="component" value="Chromosome"/>
</dbReference>
<organism evidence="5 6">
    <name type="scientific">Hymenobacter cellulosilyticus</name>
    <dbReference type="NCBI Taxonomy" id="2932248"/>
    <lineage>
        <taxon>Bacteria</taxon>
        <taxon>Pseudomonadati</taxon>
        <taxon>Bacteroidota</taxon>
        <taxon>Cytophagia</taxon>
        <taxon>Cytophagales</taxon>
        <taxon>Hymenobacteraceae</taxon>
        <taxon>Hymenobacter</taxon>
    </lineage>
</organism>
<dbReference type="SUPFAM" id="SSF46785">
    <property type="entry name" value="Winged helix' DNA-binding domain"/>
    <property type="match status" value="1"/>
</dbReference>
<evidence type="ECO:0000313" key="5">
    <source>
        <dbReference type="EMBL" id="UOQ71411.1"/>
    </source>
</evidence>
<dbReference type="InterPro" id="IPR036390">
    <property type="entry name" value="WH_DNA-bd_sf"/>
</dbReference>
<feature type="domain" description="HTH hxlR-type" evidence="4">
    <location>
        <begin position="9"/>
        <end position="112"/>
    </location>
</feature>
<evidence type="ECO:0000259" key="4">
    <source>
        <dbReference type="PROSITE" id="PS51118"/>
    </source>
</evidence>
<keyword evidence="3" id="KW-0804">Transcription</keyword>
<dbReference type="InterPro" id="IPR002577">
    <property type="entry name" value="HTH_HxlR"/>
</dbReference>
<evidence type="ECO:0000313" key="6">
    <source>
        <dbReference type="Proteomes" id="UP000831796"/>
    </source>
</evidence>
<gene>
    <name evidence="5" type="ORF">MUN79_22740</name>
</gene>